<dbReference type="InterPro" id="IPR000182">
    <property type="entry name" value="GNAT_dom"/>
</dbReference>
<dbReference type="CDD" id="cd04301">
    <property type="entry name" value="NAT_SF"/>
    <property type="match status" value="1"/>
</dbReference>
<sequence>MKYNLEVLLKDNTNFTAFLHTKIKAFNDEKSNHHKDARKEGAVQPISIIVSNDINRWIGGITAEVYWNWLELNDFWFDETYRGDGLGSTLLEKVEAIAKQKGAEKAMVTTFEFQAKTFYELKGYQVVGAVEDYPPGSCYYTMVKTLS</sequence>
<keyword evidence="2" id="KW-0808">Transferase</keyword>
<dbReference type="PROSITE" id="PS51186">
    <property type="entry name" value="GNAT"/>
    <property type="match status" value="1"/>
</dbReference>
<dbReference type="RefSeq" id="WP_089063109.1">
    <property type="nucleotide sequence ID" value="NZ_CP022315.1"/>
</dbReference>
<dbReference type="OrthoDB" id="9787920at2"/>
<proteinExistence type="predicted"/>
<evidence type="ECO:0000259" key="1">
    <source>
        <dbReference type="PROSITE" id="PS51186"/>
    </source>
</evidence>
<protein>
    <submittedName>
        <fullName evidence="2">GNAT family N-acetyltransferase</fullName>
    </submittedName>
</protein>
<reference evidence="2 3" key="1">
    <citation type="submission" date="2017-07" db="EMBL/GenBank/DDBJ databases">
        <title>Virgibacillus sp. LM2416.</title>
        <authorList>
            <person name="Tak E.J."/>
            <person name="Bae J.-W."/>
        </authorList>
    </citation>
    <scope>NUCLEOTIDE SEQUENCE [LARGE SCALE GENOMIC DNA]</scope>
    <source>
        <strain evidence="2 3">LM2416</strain>
    </source>
</reference>
<feature type="domain" description="N-acetyltransferase" evidence="1">
    <location>
        <begin position="5"/>
        <end position="147"/>
    </location>
</feature>
<gene>
    <name evidence="2" type="ORF">CFK37_17635</name>
</gene>
<dbReference type="Pfam" id="PF00583">
    <property type="entry name" value="Acetyltransf_1"/>
    <property type="match status" value="1"/>
</dbReference>
<dbReference type="AlphaFoldDB" id="A0A220U6X9"/>
<dbReference type="Proteomes" id="UP000198312">
    <property type="component" value="Chromosome"/>
</dbReference>
<name>A0A220U6X9_9BACI</name>
<dbReference type="Gene3D" id="3.40.630.30">
    <property type="match status" value="1"/>
</dbReference>
<dbReference type="KEGG" id="vil:CFK37_17635"/>
<accession>A0A220U6X9</accession>
<dbReference type="InterPro" id="IPR016181">
    <property type="entry name" value="Acyl_CoA_acyltransferase"/>
</dbReference>
<dbReference type="EMBL" id="CP022315">
    <property type="protein sequence ID" value="ASK63850.1"/>
    <property type="molecule type" value="Genomic_DNA"/>
</dbReference>
<dbReference type="SUPFAM" id="SSF55729">
    <property type="entry name" value="Acyl-CoA N-acyltransferases (Nat)"/>
    <property type="match status" value="1"/>
</dbReference>
<dbReference type="GO" id="GO:0016747">
    <property type="term" value="F:acyltransferase activity, transferring groups other than amino-acyl groups"/>
    <property type="evidence" value="ECO:0007669"/>
    <property type="project" value="InterPro"/>
</dbReference>
<evidence type="ECO:0000313" key="2">
    <source>
        <dbReference type="EMBL" id="ASK63850.1"/>
    </source>
</evidence>
<evidence type="ECO:0000313" key="3">
    <source>
        <dbReference type="Proteomes" id="UP000198312"/>
    </source>
</evidence>
<keyword evidence="3" id="KW-1185">Reference proteome</keyword>
<organism evidence="2 3">
    <name type="scientific">Virgibacillus phasianinus</name>
    <dbReference type="NCBI Taxonomy" id="2017483"/>
    <lineage>
        <taxon>Bacteria</taxon>
        <taxon>Bacillati</taxon>
        <taxon>Bacillota</taxon>
        <taxon>Bacilli</taxon>
        <taxon>Bacillales</taxon>
        <taxon>Bacillaceae</taxon>
        <taxon>Virgibacillus</taxon>
    </lineage>
</organism>